<dbReference type="GO" id="GO:0052131">
    <property type="term" value="P:positive aerotaxis"/>
    <property type="evidence" value="ECO:0007669"/>
    <property type="project" value="UniProtKB-ARBA"/>
</dbReference>
<evidence type="ECO:0000259" key="14">
    <source>
        <dbReference type="PROSITE" id="PS50112"/>
    </source>
</evidence>
<dbReference type="PROSITE" id="PS50111">
    <property type="entry name" value="CHEMOTAXIS_TRANSDUC_2"/>
    <property type="match status" value="1"/>
</dbReference>
<feature type="transmembrane region" description="Helical" evidence="12">
    <location>
        <begin position="193"/>
        <end position="212"/>
    </location>
</feature>
<evidence type="ECO:0000256" key="2">
    <source>
        <dbReference type="ARBA" id="ARBA00022475"/>
    </source>
</evidence>
<dbReference type="Pfam" id="PF13188">
    <property type="entry name" value="PAS_8"/>
    <property type="match status" value="1"/>
</dbReference>
<evidence type="ECO:0000259" key="13">
    <source>
        <dbReference type="PROSITE" id="PS50111"/>
    </source>
</evidence>
<dbReference type="EMBL" id="FNAG01000004">
    <property type="protein sequence ID" value="SDD61335.1"/>
    <property type="molecule type" value="Genomic_DNA"/>
</dbReference>
<dbReference type="InterPro" id="IPR004089">
    <property type="entry name" value="MCPsignal_dom"/>
</dbReference>
<accession>A0A1G6W8F2</accession>
<dbReference type="Gene3D" id="3.30.450.20">
    <property type="entry name" value="PAS domain"/>
    <property type="match status" value="2"/>
</dbReference>
<dbReference type="AlphaFoldDB" id="A0A1G6W8F2"/>
<dbReference type="FunFam" id="3.30.450.20:FF:000046">
    <property type="entry name" value="Aerotaxis sensor receptor"/>
    <property type="match status" value="1"/>
</dbReference>
<evidence type="ECO:0000256" key="9">
    <source>
        <dbReference type="ARBA" id="ARBA00023224"/>
    </source>
</evidence>
<dbReference type="GO" id="GO:0004888">
    <property type="term" value="F:transmembrane signaling receptor activity"/>
    <property type="evidence" value="ECO:0007669"/>
    <property type="project" value="TreeGrafter"/>
</dbReference>
<dbReference type="InterPro" id="IPR051310">
    <property type="entry name" value="MCP_chemotaxis"/>
</dbReference>
<keyword evidence="8 12" id="KW-0472">Membrane</keyword>
<dbReference type="Pfam" id="PF08447">
    <property type="entry name" value="PAS_3"/>
    <property type="match status" value="1"/>
</dbReference>
<dbReference type="PROSITE" id="PS50885">
    <property type="entry name" value="HAMP"/>
    <property type="match status" value="1"/>
</dbReference>
<dbReference type="OrthoDB" id="9765776at2"/>
<dbReference type="Proteomes" id="UP000199603">
    <property type="component" value="Unassembled WGS sequence"/>
</dbReference>
<evidence type="ECO:0000256" key="11">
    <source>
        <dbReference type="PROSITE-ProRule" id="PRU00284"/>
    </source>
</evidence>
<dbReference type="PROSITE" id="PS50112">
    <property type="entry name" value="PAS"/>
    <property type="match status" value="1"/>
</dbReference>
<dbReference type="SUPFAM" id="SSF58104">
    <property type="entry name" value="Methyl-accepting chemotaxis protein (MCP) signaling domain"/>
    <property type="match status" value="1"/>
</dbReference>
<feature type="transmembrane region" description="Helical" evidence="12">
    <location>
        <begin position="169"/>
        <end position="187"/>
    </location>
</feature>
<keyword evidence="17" id="KW-1185">Reference proteome</keyword>
<dbReference type="STRING" id="265719.SAMN04488509_104152"/>
<protein>
    <submittedName>
        <fullName evidence="16">Methyl-accepting chemotaxis sensory transducer with Pas/Pac sensor</fullName>
    </submittedName>
</protein>
<dbReference type="PANTHER" id="PTHR43531">
    <property type="entry name" value="PROTEIN ICFG"/>
    <property type="match status" value="1"/>
</dbReference>
<dbReference type="InterPro" id="IPR003660">
    <property type="entry name" value="HAMP_dom"/>
</dbReference>
<dbReference type="FunFam" id="1.10.287.950:FF:000001">
    <property type="entry name" value="Methyl-accepting chemotaxis sensory transducer"/>
    <property type="match status" value="1"/>
</dbReference>
<dbReference type="InterPro" id="IPR013655">
    <property type="entry name" value="PAS_fold_3"/>
</dbReference>
<dbReference type="RefSeq" id="WP_091241876.1">
    <property type="nucleotide sequence ID" value="NZ_FNAG01000004.1"/>
</dbReference>
<keyword evidence="6 12" id="KW-0812">Transmembrane</keyword>
<evidence type="ECO:0000256" key="10">
    <source>
        <dbReference type="ARBA" id="ARBA00029447"/>
    </source>
</evidence>
<evidence type="ECO:0000259" key="15">
    <source>
        <dbReference type="PROSITE" id="PS50885"/>
    </source>
</evidence>
<keyword evidence="7 12" id="KW-1133">Transmembrane helix</keyword>
<dbReference type="SUPFAM" id="SSF55785">
    <property type="entry name" value="PYP-like sensor domain (PAS domain)"/>
    <property type="match status" value="2"/>
</dbReference>
<keyword evidence="4" id="KW-0145">Chemotaxis</keyword>
<comment type="similarity">
    <text evidence="10">Belongs to the methyl-accepting chemotaxis (MCP) protein family.</text>
</comment>
<evidence type="ECO:0000256" key="6">
    <source>
        <dbReference type="ARBA" id="ARBA00022692"/>
    </source>
</evidence>
<feature type="domain" description="HAMP" evidence="15">
    <location>
        <begin position="436"/>
        <end position="488"/>
    </location>
</feature>
<evidence type="ECO:0000256" key="4">
    <source>
        <dbReference type="ARBA" id="ARBA00022500"/>
    </source>
</evidence>
<dbReference type="CDD" id="cd11386">
    <property type="entry name" value="MCP_signal"/>
    <property type="match status" value="1"/>
</dbReference>
<gene>
    <name evidence="16" type="ORF">SAMN04488509_104152</name>
</gene>
<dbReference type="GO" id="GO:0007165">
    <property type="term" value="P:signal transduction"/>
    <property type="evidence" value="ECO:0007669"/>
    <property type="project" value="UniProtKB-KW"/>
</dbReference>
<dbReference type="Pfam" id="PF18947">
    <property type="entry name" value="HAMP_2"/>
    <property type="match status" value="1"/>
</dbReference>
<sequence length="737" mass="79371">MRTNLPVTGREVEIADGETLVSQTDPKGVITSVNRAFVRVSGYGVEELVGQPHNMIRHPDMPPQAFADMWKTLKSGRPWVGLVKNRCKNGDHYWVEANVTPIVERGQTTGYISVRRKVPRERIRAAESAYAAIRAGNAAGLRLRYGELHRPTLSERYNPLWLLTLKQRLMLSAAGVVGLGAALLHSSAGLGPWSLWILGIGSVFAFYSAWWLSHDIRDRLFLANEVFERIAQGEYNDPLPIHRSDSVGKVLIGLKSLQIRLGYEVEETAKQAKINARIVSALDAASACVMIANSDNRIVYVNRAIRAMFREAETDLRRAMPGFSADTVTGGSIDQFHANPEHQRRLLAELKTPHHARIEVGGHKLDLVVTPVFAENGERIGTVTEWKDRTAELATEEGVASVVAAAARGDFSQRIPLEGKTGFVRNLAVSIDSLMDSTAQSLEAVRTVLLGLADGDLSRRIEVQLSGLFDEMKQATNSTVDALSGIVRDIKTSVDAIHTAASEIAAGNADLSVRTEQQAASLEETAASMEELTSNVRATADHAQTASRLAQGASGTADSGGRAVGQLVATMGEIDAQSKRIEDIIGVIDGIAFQTNILALNAAVEAARAGEQGRGFAVVAGEVRSLAQRAATAAREIKSLIGESVEKSRSGAQLAARAGSTMQEVLSAVRRVSDLMGEISTAAVEQSSGIEQVNQTVTQLDEGTQQNAALVEEASAAARSMEEQAAQLRRAVARFRL</sequence>
<dbReference type="SMART" id="SM00283">
    <property type="entry name" value="MA"/>
    <property type="match status" value="1"/>
</dbReference>
<keyword evidence="2" id="KW-1003">Cell membrane</keyword>
<comment type="subcellular location">
    <subcellularLocation>
        <location evidence="1">Cell inner membrane</location>
        <topology evidence="1">Multi-pass membrane protein</topology>
    </subcellularLocation>
</comment>
<evidence type="ECO:0000256" key="12">
    <source>
        <dbReference type="SAM" id="Phobius"/>
    </source>
</evidence>
<dbReference type="CDD" id="cd00130">
    <property type="entry name" value="PAS"/>
    <property type="match status" value="2"/>
</dbReference>
<evidence type="ECO:0000256" key="1">
    <source>
        <dbReference type="ARBA" id="ARBA00004429"/>
    </source>
</evidence>
<evidence type="ECO:0000256" key="7">
    <source>
        <dbReference type="ARBA" id="ARBA00022989"/>
    </source>
</evidence>
<reference evidence="16 17" key="1">
    <citation type="submission" date="2016-10" db="EMBL/GenBank/DDBJ databases">
        <authorList>
            <person name="de Groot N.N."/>
        </authorList>
    </citation>
    <scope>NUCLEOTIDE SEQUENCE [LARGE SCALE GENOMIC DNA]</scope>
    <source>
        <strain evidence="16 17">DSM 16957</strain>
    </source>
</reference>
<evidence type="ECO:0000256" key="5">
    <source>
        <dbReference type="ARBA" id="ARBA00022519"/>
    </source>
</evidence>
<evidence type="ECO:0000256" key="8">
    <source>
        <dbReference type="ARBA" id="ARBA00023136"/>
    </source>
</evidence>
<dbReference type="InterPro" id="IPR000014">
    <property type="entry name" value="PAS"/>
</dbReference>
<proteinExistence type="inferred from homology"/>
<dbReference type="FunFam" id="3.30.450.20:FF:000075">
    <property type="entry name" value="Methyl-accepting chemotaxis protein"/>
    <property type="match status" value="1"/>
</dbReference>
<evidence type="ECO:0000313" key="16">
    <source>
        <dbReference type="EMBL" id="SDD61335.1"/>
    </source>
</evidence>
<dbReference type="NCBIfam" id="TIGR00229">
    <property type="entry name" value="sensory_box"/>
    <property type="match status" value="1"/>
</dbReference>
<dbReference type="InterPro" id="IPR035965">
    <property type="entry name" value="PAS-like_dom_sf"/>
</dbReference>
<name>A0A1G6W8F2_9GAMM</name>
<feature type="domain" description="PAS" evidence="14">
    <location>
        <begin position="25"/>
        <end position="60"/>
    </location>
</feature>
<organism evidence="16 17">
    <name type="scientific">Aquimonas voraii</name>
    <dbReference type="NCBI Taxonomy" id="265719"/>
    <lineage>
        <taxon>Bacteria</taxon>
        <taxon>Pseudomonadati</taxon>
        <taxon>Pseudomonadota</taxon>
        <taxon>Gammaproteobacteria</taxon>
        <taxon>Lysobacterales</taxon>
        <taxon>Lysobacteraceae</taxon>
        <taxon>Aquimonas</taxon>
    </lineage>
</organism>
<keyword evidence="5" id="KW-0997">Cell inner membrane</keyword>
<dbReference type="Gene3D" id="1.10.287.950">
    <property type="entry name" value="Methyl-accepting chemotaxis protein"/>
    <property type="match status" value="1"/>
</dbReference>
<dbReference type="GO" id="GO:0005886">
    <property type="term" value="C:plasma membrane"/>
    <property type="evidence" value="ECO:0007669"/>
    <property type="project" value="UniProtKB-SubCell"/>
</dbReference>
<dbReference type="PANTHER" id="PTHR43531:SF14">
    <property type="entry name" value="METHYL-ACCEPTING CHEMOTAXIS PROTEIN I-RELATED"/>
    <property type="match status" value="1"/>
</dbReference>
<keyword evidence="9 11" id="KW-0807">Transducer</keyword>
<feature type="domain" description="Methyl-accepting transducer" evidence="13">
    <location>
        <begin position="493"/>
        <end position="722"/>
    </location>
</feature>
<dbReference type="Pfam" id="PF00015">
    <property type="entry name" value="MCPsignal"/>
    <property type="match status" value="1"/>
</dbReference>
<evidence type="ECO:0000256" key="3">
    <source>
        <dbReference type="ARBA" id="ARBA00022481"/>
    </source>
</evidence>
<dbReference type="InterPro" id="IPR001610">
    <property type="entry name" value="PAC"/>
</dbReference>
<keyword evidence="3" id="KW-0488">Methylation</keyword>
<evidence type="ECO:0000313" key="17">
    <source>
        <dbReference type="Proteomes" id="UP000199603"/>
    </source>
</evidence>
<dbReference type="SMART" id="SM00086">
    <property type="entry name" value="PAC"/>
    <property type="match status" value="1"/>
</dbReference>